<comment type="caution">
    <text evidence="2">The sequence shown here is derived from an EMBL/GenBank/DDBJ whole genome shotgun (WGS) entry which is preliminary data.</text>
</comment>
<reference evidence="2 3" key="1">
    <citation type="submission" date="2018-10" db="EMBL/GenBank/DDBJ databases">
        <title>A high-quality apple genome assembly.</title>
        <authorList>
            <person name="Hu J."/>
        </authorList>
    </citation>
    <scope>NUCLEOTIDE SEQUENCE [LARGE SCALE GENOMIC DNA]</scope>
    <source>
        <strain evidence="3">cv. HFTH1</strain>
        <tissue evidence="2">Young leaf</tissue>
    </source>
</reference>
<gene>
    <name evidence="2" type="ORF">DVH24_034865</name>
</gene>
<dbReference type="Proteomes" id="UP000290289">
    <property type="component" value="Chromosome 12"/>
</dbReference>
<dbReference type="EMBL" id="RDQH01000338">
    <property type="protein sequence ID" value="RXH81444.1"/>
    <property type="molecule type" value="Genomic_DNA"/>
</dbReference>
<name>A0A498IH19_MALDO</name>
<keyword evidence="3" id="KW-1185">Reference proteome</keyword>
<dbReference type="Gene3D" id="3.30.420.10">
    <property type="entry name" value="Ribonuclease H-like superfamily/Ribonuclease H"/>
    <property type="match status" value="1"/>
</dbReference>
<dbReference type="GO" id="GO:0003676">
    <property type="term" value="F:nucleic acid binding"/>
    <property type="evidence" value="ECO:0007669"/>
    <property type="project" value="InterPro"/>
</dbReference>
<evidence type="ECO:0000259" key="1">
    <source>
        <dbReference type="Pfam" id="PF13456"/>
    </source>
</evidence>
<dbReference type="AlphaFoldDB" id="A0A498IH19"/>
<dbReference type="InterPro" id="IPR002156">
    <property type="entry name" value="RNaseH_domain"/>
</dbReference>
<evidence type="ECO:0000313" key="3">
    <source>
        <dbReference type="Proteomes" id="UP000290289"/>
    </source>
</evidence>
<feature type="domain" description="RNase H type-1" evidence="1">
    <location>
        <begin position="2"/>
        <end position="61"/>
    </location>
</feature>
<evidence type="ECO:0000313" key="2">
    <source>
        <dbReference type="EMBL" id="RXH81444.1"/>
    </source>
</evidence>
<dbReference type="Pfam" id="PF13456">
    <property type="entry name" value="RVT_3"/>
    <property type="match status" value="1"/>
</dbReference>
<dbReference type="GO" id="GO:0004523">
    <property type="term" value="F:RNA-DNA hybrid ribonuclease activity"/>
    <property type="evidence" value="ECO:0007669"/>
    <property type="project" value="InterPro"/>
</dbReference>
<dbReference type="InterPro" id="IPR053151">
    <property type="entry name" value="RNase_H-like"/>
</dbReference>
<dbReference type="InterPro" id="IPR036397">
    <property type="entry name" value="RNaseH_sf"/>
</dbReference>
<organism evidence="2 3">
    <name type="scientific">Malus domestica</name>
    <name type="common">Apple</name>
    <name type="synonym">Pyrus malus</name>
    <dbReference type="NCBI Taxonomy" id="3750"/>
    <lineage>
        <taxon>Eukaryota</taxon>
        <taxon>Viridiplantae</taxon>
        <taxon>Streptophyta</taxon>
        <taxon>Embryophyta</taxon>
        <taxon>Tracheophyta</taxon>
        <taxon>Spermatophyta</taxon>
        <taxon>Magnoliopsida</taxon>
        <taxon>eudicotyledons</taxon>
        <taxon>Gunneridae</taxon>
        <taxon>Pentapetalae</taxon>
        <taxon>rosids</taxon>
        <taxon>fabids</taxon>
        <taxon>Rosales</taxon>
        <taxon>Rosaceae</taxon>
        <taxon>Amygdaloideae</taxon>
        <taxon>Maleae</taxon>
        <taxon>Malus</taxon>
    </lineage>
</organism>
<protein>
    <recommendedName>
        <fullName evidence="1">RNase H type-1 domain-containing protein</fullName>
    </recommendedName>
</protein>
<dbReference type="PANTHER" id="PTHR47723">
    <property type="entry name" value="OS05G0353850 PROTEIN"/>
    <property type="match status" value="1"/>
</dbReference>
<accession>A0A498IH19</accession>
<dbReference type="PANTHER" id="PTHR47723:SF19">
    <property type="entry name" value="POLYNUCLEOTIDYL TRANSFERASE, RIBONUCLEASE H-LIKE SUPERFAMILY PROTEIN"/>
    <property type="match status" value="1"/>
</dbReference>
<proteinExistence type="predicted"/>
<sequence length="103" mass="11890">MVEFEGDASMVTAALNLDEVSDFSPLRHVINDARQFLRAFPQIKLSHVRREGNMVAHQLARCGLSLLHQVSWFEEPHNVIRDLLVKDRRSFFSQIRLKFPTSA</sequence>